<dbReference type="Gene3D" id="1.10.287.70">
    <property type="match status" value="1"/>
</dbReference>
<sequence>MKLAAPEAGESSDSPPKLTPSLRVIGGAQRRRQLFAREPEWQFSLMLVLEVIFVFGAMPMLSASKADRGILMLLQLILAGTAIALLAKSTWLRLALTISFGLSLIVRVGHGLMPQTLTIFTIFAYNLLVTNAMSRAVFGAGPVTYHRIAGAVFIYLNIALLFALAYDELTRALPDALSGLSDAMRGYPSEMIHFSFTTLTGIGDGSVLPHSPLARSLADLETVVGHLFPAILLARLVGLHVSEAR</sequence>
<evidence type="ECO:0000313" key="4">
    <source>
        <dbReference type="EMBL" id="MEY2181151.1"/>
    </source>
</evidence>
<keyword evidence="5" id="KW-1185">Reference proteome</keyword>
<dbReference type="InterPro" id="IPR013099">
    <property type="entry name" value="K_chnl_dom"/>
</dbReference>
<protein>
    <submittedName>
        <fullName evidence="4">Ion channel</fullName>
    </submittedName>
</protein>
<feature type="transmembrane region" description="Helical" evidence="2">
    <location>
        <begin position="145"/>
        <end position="166"/>
    </location>
</feature>
<evidence type="ECO:0000256" key="2">
    <source>
        <dbReference type="SAM" id="Phobius"/>
    </source>
</evidence>
<comment type="caution">
    <text evidence="4">The sequence shown here is derived from an EMBL/GenBank/DDBJ whole genome shotgun (WGS) entry which is preliminary data.</text>
</comment>
<organism evidence="4 5">
    <name type="scientific">Rhodanobacter humi</name>
    <dbReference type="NCBI Taxonomy" id="1888173"/>
    <lineage>
        <taxon>Bacteria</taxon>
        <taxon>Pseudomonadati</taxon>
        <taxon>Pseudomonadota</taxon>
        <taxon>Gammaproteobacteria</taxon>
        <taxon>Lysobacterales</taxon>
        <taxon>Rhodanobacteraceae</taxon>
        <taxon>Rhodanobacter</taxon>
    </lineage>
</organism>
<name>A0ABV4ALY7_9GAMM</name>
<evidence type="ECO:0000259" key="3">
    <source>
        <dbReference type="Pfam" id="PF07885"/>
    </source>
</evidence>
<feature type="domain" description="Potassium channel" evidence="3">
    <location>
        <begin position="188"/>
        <end position="237"/>
    </location>
</feature>
<evidence type="ECO:0000313" key="5">
    <source>
        <dbReference type="Proteomes" id="UP001562159"/>
    </source>
</evidence>
<dbReference type="SUPFAM" id="SSF81324">
    <property type="entry name" value="Voltage-gated potassium channels"/>
    <property type="match status" value="1"/>
</dbReference>
<dbReference type="Proteomes" id="UP001562159">
    <property type="component" value="Unassembled WGS sequence"/>
</dbReference>
<gene>
    <name evidence="4" type="ORF">AB7878_01865</name>
</gene>
<reference evidence="4 5" key="1">
    <citation type="submission" date="2024-07" db="EMBL/GenBank/DDBJ databases">
        <title>Molecular mechanisms and environmental adaptations of flagellar loss and biofilm growth of Rhodanobacter under environmental stress.</title>
        <authorList>
            <person name="Chen M."/>
        </authorList>
    </citation>
    <scope>NUCLEOTIDE SEQUENCE [LARGE SCALE GENOMIC DNA]</scope>
    <source>
        <strain evidence="4 5">RS22</strain>
    </source>
</reference>
<feature type="transmembrane region" description="Helical" evidence="2">
    <location>
        <begin position="41"/>
        <end position="63"/>
    </location>
</feature>
<feature type="region of interest" description="Disordered" evidence="1">
    <location>
        <begin position="1"/>
        <end position="21"/>
    </location>
</feature>
<keyword evidence="2" id="KW-0812">Transmembrane</keyword>
<accession>A0ABV4ALY7</accession>
<feature type="transmembrane region" description="Helical" evidence="2">
    <location>
        <begin position="223"/>
        <end position="241"/>
    </location>
</feature>
<dbReference type="EMBL" id="JBGBPY010000001">
    <property type="protein sequence ID" value="MEY2181151.1"/>
    <property type="molecule type" value="Genomic_DNA"/>
</dbReference>
<feature type="transmembrane region" description="Helical" evidence="2">
    <location>
        <begin position="69"/>
        <end position="87"/>
    </location>
</feature>
<feature type="transmembrane region" description="Helical" evidence="2">
    <location>
        <begin position="119"/>
        <end position="138"/>
    </location>
</feature>
<keyword evidence="2" id="KW-0472">Membrane</keyword>
<proteinExistence type="predicted"/>
<dbReference type="Pfam" id="PF07885">
    <property type="entry name" value="Ion_trans_2"/>
    <property type="match status" value="1"/>
</dbReference>
<evidence type="ECO:0000256" key="1">
    <source>
        <dbReference type="SAM" id="MobiDB-lite"/>
    </source>
</evidence>
<keyword evidence="2" id="KW-1133">Transmembrane helix</keyword>